<evidence type="ECO:0000256" key="1">
    <source>
        <dbReference type="SAM" id="Phobius"/>
    </source>
</evidence>
<dbReference type="EMBL" id="JBHSKT010000001">
    <property type="protein sequence ID" value="MFC5269545.1"/>
    <property type="molecule type" value="Genomic_DNA"/>
</dbReference>
<comment type="caution">
    <text evidence="2">The sequence shown here is derived from an EMBL/GenBank/DDBJ whole genome shotgun (WGS) entry which is preliminary data.</text>
</comment>
<evidence type="ECO:0000313" key="3">
    <source>
        <dbReference type="Proteomes" id="UP001596161"/>
    </source>
</evidence>
<keyword evidence="1" id="KW-0812">Transmembrane</keyword>
<feature type="transmembrane region" description="Helical" evidence="1">
    <location>
        <begin position="21"/>
        <end position="41"/>
    </location>
</feature>
<reference evidence="3" key="1">
    <citation type="journal article" date="2019" name="Int. J. Syst. Evol. Microbiol.">
        <title>The Global Catalogue of Microorganisms (GCM) 10K type strain sequencing project: providing services to taxonomists for standard genome sequencing and annotation.</title>
        <authorList>
            <consortium name="The Broad Institute Genomics Platform"/>
            <consortium name="The Broad Institute Genome Sequencing Center for Infectious Disease"/>
            <person name="Wu L."/>
            <person name="Ma J."/>
        </authorList>
    </citation>
    <scope>NUCLEOTIDE SEQUENCE [LARGE SCALE GENOMIC DNA]</scope>
    <source>
        <strain evidence="3">KACC 12602</strain>
    </source>
</reference>
<proteinExistence type="predicted"/>
<keyword evidence="1" id="KW-1133">Transmembrane helix</keyword>
<gene>
    <name evidence="2" type="ORF">ACFPIB_02910</name>
</gene>
<sequence>MRSLLRVGIRPLKNSRISFGVQLAIVFFWLAYGSALLFTESDTNDRSYLHIVFLVLAFLYLLYILAQNTSIFGTQSYLEITPAYIVQKKGHFRPKQVIAFDDVASLQILPTTLRFKLKNGEQETMDLKSLKRRKNIELVKEKLQLMSERHRFAFSANTIAK</sequence>
<evidence type="ECO:0008006" key="4">
    <source>
        <dbReference type="Google" id="ProtNLM"/>
    </source>
</evidence>
<dbReference type="Proteomes" id="UP001596161">
    <property type="component" value="Unassembled WGS sequence"/>
</dbReference>
<evidence type="ECO:0000313" key="2">
    <source>
        <dbReference type="EMBL" id="MFC5269545.1"/>
    </source>
</evidence>
<keyword evidence="3" id="KW-1185">Reference proteome</keyword>
<organism evidence="2 3">
    <name type="scientific">Adhaeribacter terreus</name>
    <dbReference type="NCBI Taxonomy" id="529703"/>
    <lineage>
        <taxon>Bacteria</taxon>
        <taxon>Pseudomonadati</taxon>
        <taxon>Bacteroidota</taxon>
        <taxon>Cytophagia</taxon>
        <taxon>Cytophagales</taxon>
        <taxon>Hymenobacteraceae</taxon>
        <taxon>Adhaeribacter</taxon>
    </lineage>
</organism>
<name>A0ABW0E8I1_9BACT</name>
<keyword evidence="1" id="KW-0472">Membrane</keyword>
<protein>
    <recommendedName>
        <fullName evidence="4">PH domain-containing protein</fullName>
    </recommendedName>
</protein>
<feature type="transmembrane region" description="Helical" evidence="1">
    <location>
        <begin position="47"/>
        <end position="66"/>
    </location>
</feature>
<dbReference type="RefSeq" id="WP_378015920.1">
    <property type="nucleotide sequence ID" value="NZ_JBHSKT010000001.1"/>
</dbReference>
<accession>A0ABW0E8I1</accession>